<accession>A0A0J1GPV7</accession>
<comment type="caution">
    <text evidence="3">The sequence shown here is derived from an EMBL/GenBank/DDBJ whole genome shotgun (WGS) entry which is preliminary data.</text>
</comment>
<feature type="signal peptide" evidence="2">
    <location>
        <begin position="1"/>
        <end position="28"/>
    </location>
</feature>
<reference evidence="3 4" key="1">
    <citation type="submission" date="2015-05" db="EMBL/GenBank/DDBJ databases">
        <title>Photobacterium galathea sp. nov.</title>
        <authorList>
            <person name="Machado H."/>
            <person name="Gram L."/>
        </authorList>
    </citation>
    <scope>NUCLEOTIDE SEQUENCE [LARGE SCALE GENOMIC DNA]</scope>
    <source>
        <strain evidence="3 4">CGMCC 1.12159</strain>
    </source>
</reference>
<dbReference type="Proteomes" id="UP000036097">
    <property type="component" value="Unassembled WGS sequence"/>
</dbReference>
<evidence type="ECO:0000313" key="3">
    <source>
        <dbReference type="EMBL" id="KLV01464.1"/>
    </source>
</evidence>
<evidence type="ECO:0008006" key="5">
    <source>
        <dbReference type="Google" id="ProtNLM"/>
    </source>
</evidence>
<protein>
    <recommendedName>
        <fullName evidence="5">Lipoprotein</fullName>
    </recommendedName>
</protein>
<feature type="chain" id="PRO_5005252337" description="Lipoprotein" evidence="2">
    <location>
        <begin position="29"/>
        <end position="149"/>
    </location>
</feature>
<dbReference type="RefSeq" id="WP_047881090.1">
    <property type="nucleotide sequence ID" value="NZ_LDOT01000053.1"/>
</dbReference>
<proteinExistence type="predicted"/>
<dbReference type="EMBL" id="LDOT01000053">
    <property type="protein sequence ID" value="KLV01464.1"/>
    <property type="molecule type" value="Genomic_DNA"/>
</dbReference>
<dbReference type="AlphaFoldDB" id="A0A0J1GPV7"/>
<dbReference type="PATRIC" id="fig|1195763.3.peg.4753"/>
<evidence type="ECO:0000313" key="4">
    <source>
        <dbReference type="Proteomes" id="UP000036097"/>
    </source>
</evidence>
<evidence type="ECO:0000256" key="2">
    <source>
        <dbReference type="SAM" id="SignalP"/>
    </source>
</evidence>
<dbReference type="OrthoDB" id="5918635at2"/>
<keyword evidence="1" id="KW-0472">Membrane</keyword>
<organism evidence="3 4">
    <name type="scientific">Photobacterium aquae</name>
    <dbReference type="NCBI Taxonomy" id="1195763"/>
    <lineage>
        <taxon>Bacteria</taxon>
        <taxon>Pseudomonadati</taxon>
        <taxon>Pseudomonadota</taxon>
        <taxon>Gammaproteobacteria</taxon>
        <taxon>Vibrionales</taxon>
        <taxon>Vibrionaceae</taxon>
        <taxon>Photobacterium</taxon>
    </lineage>
</organism>
<keyword evidence="1" id="KW-1133">Transmembrane helix</keyword>
<evidence type="ECO:0000256" key="1">
    <source>
        <dbReference type="SAM" id="Phobius"/>
    </source>
</evidence>
<sequence>MRINRAFYLLSSLLWLGLSVGKASYAHADLPVSPAASFPSAEQAWNRFDSHTLKVRKQKHAALPVRQNSRLVFPRTATGSSEREVWEPDPLRHVYWYDVVNLLAGIVATVCYCYREWCYRRFRSYRLGGWQESNIIYRFIHTRNMHLAL</sequence>
<feature type="transmembrane region" description="Helical" evidence="1">
    <location>
        <begin position="94"/>
        <end position="114"/>
    </location>
</feature>
<keyword evidence="4" id="KW-1185">Reference proteome</keyword>
<keyword evidence="1" id="KW-0812">Transmembrane</keyword>
<gene>
    <name evidence="3" type="ORF">ABT56_22165</name>
</gene>
<keyword evidence="2" id="KW-0732">Signal</keyword>
<name>A0A0J1GPV7_9GAMM</name>